<dbReference type="SUPFAM" id="SSF51735">
    <property type="entry name" value="NAD(P)-binding Rossmann-fold domains"/>
    <property type="match status" value="1"/>
</dbReference>
<dbReference type="PANTHER" id="PTHR14097:SF7">
    <property type="entry name" value="OXIDOREDUCTASE HTATIP2"/>
    <property type="match status" value="1"/>
</dbReference>
<name>A0A1C7D879_9SPHN</name>
<dbReference type="Pfam" id="PF13460">
    <property type="entry name" value="NAD_binding_10"/>
    <property type="match status" value="1"/>
</dbReference>
<dbReference type="Proteomes" id="UP000092698">
    <property type="component" value="Chromosome"/>
</dbReference>
<dbReference type="AlphaFoldDB" id="A0A1C7D879"/>
<proteinExistence type="predicted"/>
<feature type="domain" description="NAD(P)-binding" evidence="1">
    <location>
        <begin position="11"/>
        <end position="166"/>
    </location>
</feature>
<dbReference type="EMBL" id="CP016545">
    <property type="protein sequence ID" value="ANU07521.1"/>
    <property type="molecule type" value="Genomic_DNA"/>
</dbReference>
<dbReference type="KEGG" id="anh:A6F65_01214"/>
<dbReference type="InterPro" id="IPR036291">
    <property type="entry name" value="NAD(P)-bd_dom_sf"/>
</dbReference>
<dbReference type="PANTHER" id="PTHR14097">
    <property type="entry name" value="OXIDOREDUCTASE HTATIP2"/>
    <property type="match status" value="1"/>
</dbReference>
<dbReference type="InterPro" id="IPR016040">
    <property type="entry name" value="NAD(P)-bd_dom"/>
</dbReference>
<organism evidence="2 3">
    <name type="scientific">Paraurantiacibacter namhicola</name>
    <dbReference type="NCBI Taxonomy" id="645517"/>
    <lineage>
        <taxon>Bacteria</taxon>
        <taxon>Pseudomonadati</taxon>
        <taxon>Pseudomonadota</taxon>
        <taxon>Alphaproteobacteria</taxon>
        <taxon>Sphingomonadales</taxon>
        <taxon>Erythrobacteraceae</taxon>
        <taxon>Paraurantiacibacter</taxon>
    </lineage>
</organism>
<reference evidence="2 3" key="1">
    <citation type="submission" date="2016-07" db="EMBL/GenBank/DDBJ databases">
        <title>Complete genome sequence of Altererythrobacter namhicola JCM 16345T, containing esterase-encoding genes.</title>
        <authorList>
            <person name="Cheng H."/>
            <person name="Wu Y.-H."/>
            <person name="Jian S.-L."/>
            <person name="Huo Y.-Y."/>
            <person name="Wang C.-S."/>
            <person name="Xu X.-W."/>
        </authorList>
    </citation>
    <scope>NUCLEOTIDE SEQUENCE [LARGE SCALE GENOMIC DNA]</scope>
    <source>
        <strain evidence="2 3">JCM 16345</strain>
    </source>
</reference>
<gene>
    <name evidence="2" type="ORF">A6F65_01214</name>
</gene>
<evidence type="ECO:0000313" key="3">
    <source>
        <dbReference type="Proteomes" id="UP000092698"/>
    </source>
</evidence>
<dbReference type="OrthoDB" id="9798632at2"/>
<dbReference type="PATRIC" id="fig|645517.4.peg.1207"/>
<evidence type="ECO:0000313" key="2">
    <source>
        <dbReference type="EMBL" id="ANU07521.1"/>
    </source>
</evidence>
<protein>
    <submittedName>
        <fullName evidence="2">NAD dependent epimerase/dehydratase family protein</fullName>
    </submittedName>
</protein>
<dbReference type="RefSeq" id="WP_067786812.1">
    <property type="nucleotide sequence ID" value="NZ_CP016545.1"/>
</dbReference>
<dbReference type="Gene3D" id="3.40.50.720">
    <property type="entry name" value="NAD(P)-binding Rossmann-like Domain"/>
    <property type="match status" value="1"/>
</dbReference>
<dbReference type="STRING" id="645517.A6F65_01214"/>
<accession>A0A1C7D879</accession>
<sequence>MSDALRLLVVGATGLVGGRAIEEAQRLREFHLLALSRRELGLPLGTRIEVLLADPANWPSAIAQLQPDVVICALGTTWAKSGQDEAAFRAVDQYLVLAVAKAAKAAGAQRFVLVSSVGADLATSNFYLRVKGEVERDIGKVGFDRLTILRPGLLRGPRGGERRVLERLGIILSPLTNLFLHGQYRKYRSIDGRVVARAALQACLDKRKGRFVLENDGIHRAAGELERAHPSE</sequence>
<evidence type="ECO:0000259" key="1">
    <source>
        <dbReference type="Pfam" id="PF13460"/>
    </source>
</evidence>
<keyword evidence="3" id="KW-1185">Reference proteome</keyword>